<evidence type="ECO:0000259" key="1">
    <source>
        <dbReference type="Pfam" id="PF12850"/>
    </source>
</evidence>
<dbReference type="AlphaFoldDB" id="A0A7J3M3G7"/>
<sequence>MKLLLASDIHSNIRNFKKIVERESFDVLLISGDLTNFRKSDVFSIDEILSKLGVECYAVHGNCDYEEILRYDLQSVRFIHGKSVKVDDVTIHGLGGSLPTPFETPSEYPEQYFSKLLDNFKISEFNVLLSHSPARGILDRTKHGVNVGSEEIAKRIPSFEVAVTGHVHECYGVHKKETIVVNPGPVAWGLYAVLELKSLNVEMRRI</sequence>
<reference evidence="2" key="1">
    <citation type="journal article" date="2020" name="mSystems">
        <title>Genome- and Community-Level Interaction Insights into Carbon Utilization and Element Cycling Functions of Hydrothermarchaeota in Hydrothermal Sediment.</title>
        <authorList>
            <person name="Zhou Z."/>
            <person name="Liu Y."/>
            <person name="Xu W."/>
            <person name="Pan J."/>
            <person name="Luo Z.H."/>
            <person name="Li M."/>
        </authorList>
    </citation>
    <scope>NUCLEOTIDE SEQUENCE [LARGE SCALE GENOMIC DNA]</scope>
    <source>
        <strain evidence="2">SpSt-587</strain>
    </source>
</reference>
<dbReference type="InterPro" id="IPR051693">
    <property type="entry name" value="UPF0046_metallophosphoest"/>
</dbReference>
<accession>A0A7J3M3G7</accession>
<dbReference type="EMBL" id="DSYZ01000121">
    <property type="protein sequence ID" value="HGT83319.1"/>
    <property type="molecule type" value="Genomic_DNA"/>
</dbReference>
<dbReference type="SUPFAM" id="SSF56300">
    <property type="entry name" value="Metallo-dependent phosphatases"/>
    <property type="match status" value="1"/>
</dbReference>
<dbReference type="PANTHER" id="PTHR12905">
    <property type="entry name" value="METALLOPHOSPHOESTERASE"/>
    <property type="match status" value="1"/>
</dbReference>
<organism evidence="2">
    <name type="scientific">Archaeoglobus fulgidus</name>
    <dbReference type="NCBI Taxonomy" id="2234"/>
    <lineage>
        <taxon>Archaea</taxon>
        <taxon>Methanobacteriati</taxon>
        <taxon>Methanobacteriota</taxon>
        <taxon>Archaeoglobi</taxon>
        <taxon>Archaeoglobales</taxon>
        <taxon>Archaeoglobaceae</taxon>
        <taxon>Archaeoglobus</taxon>
    </lineage>
</organism>
<proteinExistence type="predicted"/>
<comment type="caution">
    <text evidence="2">The sequence shown here is derived from an EMBL/GenBank/DDBJ whole genome shotgun (WGS) entry which is preliminary data.</text>
</comment>
<protein>
    <recommendedName>
        <fullName evidence="1">Calcineurin-like phosphoesterase domain-containing protein</fullName>
    </recommendedName>
</protein>
<dbReference type="InterPro" id="IPR024654">
    <property type="entry name" value="Calcineurin-like_PHP_lpxH"/>
</dbReference>
<feature type="domain" description="Calcineurin-like phosphoesterase" evidence="1">
    <location>
        <begin position="1"/>
        <end position="188"/>
    </location>
</feature>
<gene>
    <name evidence="2" type="ORF">ENT52_06295</name>
</gene>
<dbReference type="Pfam" id="PF12850">
    <property type="entry name" value="Metallophos_2"/>
    <property type="match status" value="1"/>
</dbReference>
<dbReference type="Gene3D" id="3.60.21.10">
    <property type="match status" value="1"/>
</dbReference>
<evidence type="ECO:0000313" key="2">
    <source>
        <dbReference type="EMBL" id="HGT83319.1"/>
    </source>
</evidence>
<name>A0A7J3M3G7_ARCFL</name>
<dbReference type="InterPro" id="IPR029052">
    <property type="entry name" value="Metallo-depent_PP-like"/>
</dbReference>
<dbReference type="PANTHER" id="PTHR12905:SF0">
    <property type="entry name" value="CALCINEURIN-LIKE PHOSPHOESTERASE DOMAIN-CONTAINING PROTEIN"/>
    <property type="match status" value="1"/>
</dbReference>